<dbReference type="RefSeq" id="WP_283827190.1">
    <property type="nucleotide sequence ID" value="NZ_JASDDP010000011.1"/>
</dbReference>
<gene>
    <name evidence="1" type="ORF">QLQ80_01150</name>
</gene>
<name>A0AAJ1PTQ0_9MOLU</name>
<reference evidence="1" key="1">
    <citation type="submission" date="2023-05" db="EMBL/GenBank/DDBJ databases">
        <title>Mycoplasma phocimorsus sp. nov., isolated from Scandinavian patients with seal finger or septic arthritis after contact with seals.</title>
        <authorList>
            <person name="Skafte-Holm A."/>
            <person name="Pedersen T.R."/>
            <person name="Froelund M."/>
            <person name="Stegger M."/>
            <person name="Qvortrup K."/>
            <person name="Michaels D.L."/>
            <person name="Brown D.R."/>
            <person name="Jensen J.S."/>
        </authorList>
    </citation>
    <scope>NUCLEOTIDE SEQUENCE</scope>
    <source>
        <strain evidence="1">M5725</strain>
    </source>
</reference>
<evidence type="ECO:0000313" key="2">
    <source>
        <dbReference type="Proteomes" id="UP001224428"/>
    </source>
</evidence>
<evidence type="ECO:0000313" key="1">
    <source>
        <dbReference type="EMBL" id="MDJ1645695.1"/>
    </source>
</evidence>
<dbReference type="EMBL" id="JASDDP010000011">
    <property type="protein sequence ID" value="MDJ1645695.1"/>
    <property type="molecule type" value="Genomic_DNA"/>
</dbReference>
<accession>A0AAJ1PTQ0</accession>
<sequence length="185" mass="21413">MLQILEDDNGGTILEEFLKLLKKVSDEKDKFKTFPEFSDIDMFFVNSNNNKNLLPQITTFFSGSNTIKKVVDMIIGNGKNIFNNEKKGFLTIFEKLITVLRDKINKNKDKYNDKLDTLYNFLFNIVKWFSEKNELYISIPNLWGLGNILSWGWGLLSNGNGNKLKITDIITPDTIKNWIENNSDN</sequence>
<keyword evidence="2" id="KW-1185">Reference proteome</keyword>
<comment type="caution">
    <text evidence="1">The sequence shown here is derived from an EMBL/GenBank/DDBJ whole genome shotgun (WGS) entry which is preliminary data.</text>
</comment>
<dbReference type="AlphaFoldDB" id="A0AAJ1PTQ0"/>
<dbReference type="Proteomes" id="UP001224428">
    <property type="component" value="Unassembled WGS sequence"/>
</dbReference>
<organism evidence="1 2">
    <name type="scientific">Mycoplasma phocimorsus</name>
    <dbReference type="NCBI Taxonomy" id="3045839"/>
    <lineage>
        <taxon>Bacteria</taxon>
        <taxon>Bacillati</taxon>
        <taxon>Mycoplasmatota</taxon>
        <taxon>Mollicutes</taxon>
        <taxon>Mycoplasmataceae</taxon>
        <taxon>Mycoplasma</taxon>
    </lineage>
</organism>
<protein>
    <submittedName>
        <fullName evidence="1">Uncharacterized protein</fullName>
    </submittedName>
</protein>
<proteinExistence type="predicted"/>